<name>A0A517NLF3_9BACT</name>
<dbReference type="AlphaFoldDB" id="A0A517NLF3"/>
<proteinExistence type="predicted"/>
<dbReference type="KEGG" id="rlc:K227x_63910"/>
<sequence length="189" mass="21359">MYKALYTEKIISIKELFDTEDFRRLVELSEASVETSDLLLKPSLREYDVPQLMKLEAYSFKIPQENISTLVVAESFRRLIADESGQISKKKLDSFSSVDSAKRLQAEIYATTLVVFRSSPSGAGVIANRIGTEFPRVLPDPTLSVFALKPGTYRFVCTFPNYSVEKVSDIKGELVEIQFSSKENPQEQK</sequence>
<reference evidence="1 2" key="1">
    <citation type="submission" date="2019-02" db="EMBL/GenBank/DDBJ databases">
        <title>Deep-cultivation of Planctomycetes and their phenomic and genomic characterization uncovers novel biology.</title>
        <authorList>
            <person name="Wiegand S."/>
            <person name="Jogler M."/>
            <person name="Boedeker C."/>
            <person name="Pinto D."/>
            <person name="Vollmers J."/>
            <person name="Rivas-Marin E."/>
            <person name="Kohn T."/>
            <person name="Peeters S.H."/>
            <person name="Heuer A."/>
            <person name="Rast P."/>
            <person name="Oberbeckmann S."/>
            <person name="Bunk B."/>
            <person name="Jeske O."/>
            <person name="Meyerdierks A."/>
            <person name="Storesund J.E."/>
            <person name="Kallscheuer N."/>
            <person name="Luecker S."/>
            <person name="Lage O.M."/>
            <person name="Pohl T."/>
            <person name="Merkel B.J."/>
            <person name="Hornburger P."/>
            <person name="Mueller R.-W."/>
            <person name="Bruemmer F."/>
            <person name="Labrenz M."/>
            <person name="Spormann A.M."/>
            <person name="Op den Camp H."/>
            <person name="Overmann J."/>
            <person name="Amann R."/>
            <person name="Jetten M.S.M."/>
            <person name="Mascher T."/>
            <person name="Medema M.H."/>
            <person name="Devos D.P."/>
            <person name="Kaster A.-K."/>
            <person name="Ovreas L."/>
            <person name="Rohde M."/>
            <person name="Galperin M.Y."/>
            <person name="Jogler C."/>
        </authorList>
    </citation>
    <scope>NUCLEOTIDE SEQUENCE [LARGE SCALE GENOMIC DNA]</scope>
    <source>
        <strain evidence="1 2">K22_7</strain>
    </source>
</reference>
<evidence type="ECO:0000313" key="1">
    <source>
        <dbReference type="EMBL" id="QDT07961.1"/>
    </source>
</evidence>
<accession>A0A517NLF3</accession>
<gene>
    <name evidence="1" type="ORF">K227x_63910</name>
</gene>
<dbReference type="EMBL" id="CP036525">
    <property type="protein sequence ID" value="QDT07961.1"/>
    <property type="molecule type" value="Genomic_DNA"/>
</dbReference>
<organism evidence="1 2">
    <name type="scientific">Rubripirellula lacrimiformis</name>
    <dbReference type="NCBI Taxonomy" id="1930273"/>
    <lineage>
        <taxon>Bacteria</taxon>
        <taxon>Pseudomonadati</taxon>
        <taxon>Planctomycetota</taxon>
        <taxon>Planctomycetia</taxon>
        <taxon>Pirellulales</taxon>
        <taxon>Pirellulaceae</taxon>
        <taxon>Rubripirellula</taxon>
    </lineage>
</organism>
<keyword evidence="2" id="KW-1185">Reference proteome</keyword>
<dbReference type="Proteomes" id="UP000318538">
    <property type="component" value="Chromosome"/>
</dbReference>
<evidence type="ECO:0000313" key="2">
    <source>
        <dbReference type="Proteomes" id="UP000318538"/>
    </source>
</evidence>
<protein>
    <submittedName>
        <fullName evidence="1">Uncharacterized protein</fullName>
    </submittedName>
</protein>